<name>A0A6G9YLW6_9NOCA</name>
<keyword evidence="1 2" id="KW-0238">DNA-binding</keyword>
<accession>A0A6G9YLW6</accession>
<dbReference type="GO" id="GO:0000976">
    <property type="term" value="F:transcription cis-regulatory region binding"/>
    <property type="evidence" value="ECO:0007669"/>
    <property type="project" value="TreeGrafter"/>
</dbReference>
<dbReference type="InterPro" id="IPR050109">
    <property type="entry name" value="HTH-type_TetR-like_transc_reg"/>
</dbReference>
<dbReference type="SUPFAM" id="SSF46689">
    <property type="entry name" value="Homeodomain-like"/>
    <property type="match status" value="1"/>
</dbReference>
<dbReference type="GO" id="GO:0003700">
    <property type="term" value="F:DNA-binding transcription factor activity"/>
    <property type="evidence" value="ECO:0007669"/>
    <property type="project" value="TreeGrafter"/>
</dbReference>
<dbReference type="Pfam" id="PF17940">
    <property type="entry name" value="TetR_C_31"/>
    <property type="match status" value="1"/>
</dbReference>
<reference evidence="5 6" key="1">
    <citation type="journal article" date="2019" name="ACS Chem. Biol.">
        <title>Identification and Mobilization of a Cryptic Antibiotic Biosynthesis Gene Locus from a Human-Pathogenic Nocardia Isolate.</title>
        <authorList>
            <person name="Herisse M."/>
            <person name="Ishida K."/>
            <person name="Porter J.L."/>
            <person name="Howden B."/>
            <person name="Hertweck C."/>
            <person name="Stinear T.P."/>
            <person name="Pidot S.J."/>
        </authorList>
    </citation>
    <scope>NUCLEOTIDE SEQUENCE [LARGE SCALE GENOMIC DNA]</scope>
    <source>
        <strain evidence="5 6">AUSMDU00012717</strain>
    </source>
</reference>
<sequence>MPSTMKDRMPPVARRRHADKPRREVIAEAAERVLAKRGVEGLTHRAAAEEAGVPLGSTTYYFADRDDLIGAAVERMVDRYAAYLDDWAAEHGADTPYQVVESLVDAVMRCFGEQREQQTFEFELYVAAARRPGLRPVADRFTELSMSALAPHLEPVAARAAITAMTGLILHGMAAQTSPDRAEVAAVLHYAVRTSP</sequence>
<dbReference type="KEGG" id="nah:F5544_31795"/>
<dbReference type="Proteomes" id="UP000503540">
    <property type="component" value="Chromosome"/>
</dbReference>
<evidence type="ECO:0000313" key="6">
    <source>
        <dbReference type="Proteomes" id="UP000503540"/>
    </source>
</evidence>
<dbReference type="InterPro" id="IPR009057">
    <property type="entry name" value="Homeodomain-like_sf"/>
</dbReference>
<dbReference type="PANTHER" id="PTHR30055">
    <property type="entry name" value="HTH-TYPE TRANSCRIPTIONAL REGULATOR RUTR"/>
    <property type="match status" value="1"/>
</dbReference>
<dbReference type="Pfam" id="PF00440">
    <property type="entry name" value="TetR_N"/>
    <property type="match status" value="1"/>
</dbReference>
<feature type="DNA-binding region" description="H-T-H motif" evidence="2">
    <location>
        <begin position="43"/>
        <end position="62"/>
    </location>
</feature>
<gene>
    <name evidence="5" type="ORF">F5544_31795</name>
</gene>
<organism evidence="5 6">
    <name type="scientific">Nocardia arthritidis</name>
    <dbReference type="NCBI Taxonomy" id="228602"/>
    <lineage>
        <taxon>Bacteria</taxon>
        <taxon>Bacillati</taxon>
        <taxon>Actinomycetota</taxon>
        <taxon>Actinomycetes</taxon>
        <taxon>Mycobacteriales</taxon>
        <taxon>Nocardiaceae</taxon>
        <taxon>Nocardia</taxon>
    </lineage>
</organism>
<evidence type="ECO:0000256" key="3">
    <source>
        <dbReference type="SAM" id="MobiDB-lite"/>
    </source>
</evidence>
<dbReference type="PROSITE" id="PS50977">
    <property type="entry name" value="HTH_TETR_2"/>
    <property type="match status" value="1"/>
</dbReference>
<proteinExistence type="predicted"/>
<dbReference type="InterPro" id="IPR041583">
    <property type="entry name" value="TetR_C_31"/>
</dbReference>
<dbReference type="InterPro" id="IPR001647">
    <property type="entry name" value="HTH_TetR"/>
</dbReference>
<dbReference type="AlphaFoldDB" id="A0A6G9YLW6"/>
<feature type="domain" description="HTH tetR-type" evidence="4">
    <location>
        <begin position="20"/>
        <end position="80"/>
    </location>
</feature>
<evidence type="ECO:0000256" key="2">
    <source>
        <dbReference type="PROSITE-ProRule" id="PRU00335"/>
    </source>
</evidence>
<dbReference type="EMBL" id="CP046172">
    <property type="protein sequence ID" value="QIS14198.1"/>
    <property type="molecule type" value="Genomic_DNA"/>
</dbReference>
<evidence type="ECO:0000259" key="4">
    <source>
        <dbReference type="PROSITE" id="PS50977"/>
    </source>
</evidence>
<protein>
    <submittedName>
        <fullName evidence="5">TetR family transcriptional regulator</fullName>
    </submittedName>
</protein>
<evidence type="ECO:0000256" key="1">
    <source>
        <dbReference type="ARBA" id="ARBA00023125"/>
    </source>
</evidence>
<dbReference type="PANTHER" id="PTHR30055:SF231">
    <property type="entry name" value="TRANSCRIPTIONAL REGULATORY PROTEIN (PROBABLY DEOR-FAMILY)-RELATED"/>
    <property type="match status" value="1"/>
</dbReference>
<keyword evidence="6" id="KW-1185">Reference proteome</keyword>
<dbReference type="Gene3D" id="1.10.357.10">
    <property type="entry name" value="Tetracycline Repressor, domain 2"/>
    <property type="match status" value="1"/>
</dbReference>
<evidence type="ECO:0000313" key="5">
    <source>
        <dbReference type="EMBL" id="QIS14198.1"/>
    </source>
</evidence>
<feature type="region of interest" description="Disordered" evidence="3">
    <location>
        <begin position="1"/>
        <end position="21"/>
    </location>
</feature>